<keyword evidence="2" id="KW-1185">Reference proteome</keyword>
<dbReference type="AlphaFoldDB" id="A0A4V3YWE8"/>
<dbReference type="Proteomes" id="UP000305282">
    <property type="component" value="Unassembled WGS sequence"/>
</dbReference>
<dbReference type="EMBL" id="SSXH01000970">
    <property type="protein sequence ID" value="THJ31012.1"/>
    <property type="molecule type" value="Genomic_DNA"/>
</dbReference>
<gene>
    <name evidence="1" type="ORF">E7Y31_22435</name>
</gene>
<organism evidence="1 2">
    <name type="scientific">Candidatus Frankia alpina</name>
    <dbReference type="NCBI Taxonomy" id="2699483"/>
    <lineage>
        <taxon>Bacteria</taxon>
        <taxon>Bacillati</taxon>
        <taxon>Actinomycetota</taxon>
        <taxon>Actinomycetes</taxon>
        <taxon>Frankiales</taxon>
        <taxon>Frankiaceae</taxon>
        <taxon>Frankia</taxon>
    </lineage>
</organism>
<feature type="non-terminal residue" evidence="1">
    <location>
        <position position="42"/>
    </location>
</feature>
<accession>A0A4V3YWE8</accession>
<proteinExistence type="predicted"/>
<comment type="caution">
    <text evidence="1">The sequence shown here is derived from an EMBL/GenBank/DDBJ whole genome shotgun (WGS) entry which is preliminary data.</text>
</comment>
<protein>
    <submittedName>
        <fullName evidence="1">Acyl-CoA dehydrogenase</fullName>
    </submittedName>
</protein>
<evidence type="ECO:0000313" key="1">
    <source>
        <dbReference type="EMBL" id="THJ31012.1"/>
    </source>
</evidence>
<name>A0A4V3YWE8_9ACTN</name>
<reference evidence="1 2" key="1">
    <citation type="submission" date="2019-04" db="EMBL/GenBank/DDBJ databases">
        <title>Draft genome sequences for three unisolated Alnus-infective Frankia Sp+ strains, AgTrS, AiOr and AvVan, the first sequenced Frankia strains able to sporulate in-planta.</title>
        <authorList>
            <person name="Bethencourt L."/>
            <person name="Vautrin F."/>
            <person name="Taib N."/>
            <person name="Dubost A."/>
            <person name="Castro-Garcia L."/>
            <person name="Imbaud O."/>
            <person name="Abrouk D."/>
            <person name="Fournier P."/>
            <person name="Briolay J."/>
            <person name="Nguyen A."/>
            <person name="Normand P."/>
            <person name="Fernandez M.P."/>
            <person name="Brochier-Armanet C."/>
            <person name="Herrera-Belaroussi A."/>
        </authorList>
    </citation>
    <scope>NUCLEOTIDE SEQUENCE [LARGE SCALE GENOMIC DNA]</scope>
    <source>
        <strain evidence="1 2">AvVan</strain>
    </source>
</reference>
<evidence type="ECO:0000313" key="2">
    <source>
        <dbReference type="Proteomes" id="UP000305282"/>
    </source>
</evidence>
<sequence length="42" mass="4597">MRAFVVGHAPGRAARAGVRSPENAEELAELRRWIAALFEAGY</sequence>